<reference evidence="10" key="1">
    <citation type="submission" date="2023-07" db="EMBL/GenBank/DDBJ databases">
        <authorList>
            <person name="Aktuganov G."/>
            <person name="Boyko T."/>
            <person name="Delegan Y."/>
            <person name="Galimzianova N."/>
            <person name="Gilvanova E."/>
            <person name="Korobov V."/>
            <person name="Kuzmina L."/>
            <person name="Melentiev A."/>
            <person name="Milman P."/>
            <person name="Ryabova A."/>
            <person name="Stupak E."/>
            <person name="Yasakov T."/>
            <person name="Zharikova N."/>
            <person name="Zhurenko E."/>
        </authorList>
    </citation>
    <scope>NUCLEOTIDE SEQUENCE</scope>
    <source>
        <strain evidence="10">IB-739</strain>
    </source>
</reference>
<dbReference type="InterPro" id="IPR052530">
    <property type="entry name" value="NAD(P)H_nitroreductase"/>
</dbReference>
<organism evidence="10 11">
    <name type="scientific">Paenibacillus ehimensis</name>
    <dbReference type="NCBI Taxonomy" id="79264"/>
    <lineage>
        <taxon>Bacteria</taxon>
        <taxon>Bacillati</taxon>
        <taxon>Bacillota</taxon>
        <taxon>Bacilli</taxon>
        <taxon>Bacillales</taxon>
        <taxon>Paenibacillaceae</taxon>
        <taxon>Paenibacillus</taxon>
    </lineage>
</organism>
<dbReference type="Proteomes" id="UP001168883">
    <property type="component" value="Unassembled WGS sequence"/>
</dbReference>
<name>A0ABT8V733_9BACL</name>
<evidence type="ECO:0000256" key="5">
    <source>
        <dbReference type="ARBA" id="ARBA00022857"/>
    </source>
</evidence>
<dbReference type="InterPro" id="IPR029479">
    <property type="entry name" value="Nitroreductase"/>
</dbReference>
<dbReference type="SUPFAM" id="SSF55469">
    <property type="entry name" value="FMN-dependent nitroreductase-like"/>
    <property type="match status" value="1"/>
</dbReference>
<keyword evidence="4 8" id="KW-0288">FMN</keyword>
<dbReference type="InterPro" id="IPR000415">
    <property type="entry name" value="Nitroreductase-like"/>
</dbReference>
<evidence type="ECO:0000256" key="1">
    <source>
        <dbReference type="ARBA" id="ARBA00001917"/>
    </source>
</evidence>
<comment type="caution">
    <text evidence="10">The sequence shown here is derived from an EMBL/GenBank/DDBJ whole genome shotgun (WGS) entry which is preliminary data.</text>
</comment>
<comment type="similarity">
    <text evidence="2 8">Belongs to the nitroreductase family.</text>
</comment>
<evidence type="ECO:0000259" key="9">
    <source>
        <dbReference type="Pfam" id="PF00881"/>
    </source>
</evidence>
<dbReference type="RefSeq" id="WP_246062944.1">
    <property type="nucleotide sequence ID" value="NZ_JARLKN010000058.1"/>
</dbReference>
<evidence type="ECO:0000256" key="6">
    <source>
        <dbReference type="ARBA" id="ARBA00023002"/>
    </source>
</evidence>
<dbReference type="Gene3D" id="3.40.109.10">
    <property type="entry name" value="NADH Oxidase"/>
    <property type="match status" value="1"/>
</dbReference>
<feature type="domain" description="Nitroreductase" evidence="9">
    <location>
        <begin position="12"/>
        <end position="166"/>
    </location>
</feature>
<evidence type="ECO:0000313" key="11">
    <source>
        <dbReference type="Proteomes" id="UP001168883"/>
    </source>
</evidence>
<keyword evidence="3 8" id="KW-0285">Flavoprotein</keyword>
<dbReference type="InterPro" id="IPR026021">
    <property type="entry name" value="YdjA-like"/>
</dbReference>
<evidence type="ECO:0000256" key="7">
    <source>
        <dbReference type="ARBA" id="ARBA00023027"/>
    </source>
</evidence>
<evidence type="ECO:0000256" key="8">
    <source>
        <dbReference type="PIRNR" id="PIRNR000232"/>
    </source>
</evidence>
<dbReference type="PIRSF" id="PIRSF000232">
    <property type="entry name" value="YdjA"/>
    <property type="match status" value="1"/>
</dbReference>
<dbReference type="PANTHER" id="PTHR43821:SF1">
    <property type="entry name" value="NAD(P)H NITROREDUCTASE YDJA-RELATED"/>
    <property type="match status" value="1"/>
</dbReference>
<accession>A0ABT8V733</accession>
<dbReference type="EC" id="1.-.-.-" evidence="8"/>
<keyword evidence="11" id="KW-1185">Reference proteome</keyword>
<dbReference type="Pfam" id="PF00881">
    <property type="entry name" value="Nitroreductase"/>
    <property type="match status" value="1"/>
</dbReference>
<dbReference type="CDD" id="cd02135">
    <property type="entry name" value="YdjA-like"/>
    <property type="match status" value="1"/>
</dbReference>
<evidence type="ECO:0000256" key="3">
    <source>
        <dbReference type="ARBA" id="ARBA00022630"/>
    </source>
</evidence>
<evidence type="ECO:0000256" key="4">
    <source>
        <dbReference type="ARBA" id="ARBA00022643"/>
    </source>
</evidence>
<keyword evidence="7 8" id="KW-0520">NAD</keyword>
<gene>
    <name evidence="10" type="ORF">Q3C12_09540</name>
</gene>
<keyword evidence="5 8" id="KW-0521">NADP</keyword>
<protein>
    <recommendedName>
        <fullName evidence="8">Putative NAD(P)H nitroreductase</fullName>
        <ecNumber evidence="8">1.-.-.-</ecNumber>
    </recommendedName>
</protein>
<evidence type="ECO:0000313" key="10">
    <source>
        <dbReference type="EMBL" id="MDO3677247.1"/>
    </source>
</evidence>
<comment type="cofactor">
    <cofactor evidence="1 8">
        <name>FMN</name>
        <dbReference type="ChEBI" id="CHEBI:58210"/>
    </cofactor>
</comment>
<dbReference type="PANTHER" id="PTHR43821">
    <property type="entry name" value="NAD(P)H NITROREDUCTASE YDJA-RELATED"/>
    <property type="match status" value="1"/>
</dbReference>
<dbReference type="EMBL" id="JAUMKJ010000009">
    <property type="protein sequence ID" value="MDO3677247.1"/>
    <property type="molecule type" value="Genomic_DNA"/>
</dbReference>
<sequence>MMETRPGIAATVRERRTINQFNGEPVPKEMIMELLEDAVWAPFHSRKEPWRFFLFMGEGRKKFSDAVLATYPKEQLEQYGEQVAHAYCHTVPVHLVVAITEEPRPNKWEEAFSAASALIQNLQLLAWERKIGVVWKTNEYNWDPGFRQAIGVKPGEKIVGTLHLGYFDESKVPRPKPRTPVSELLTLFE</sequence>
<keyword evidence="6 8" id="KW-0560">Oxidoreductase</keyword>
<evidence type="ECO:0000256" key="2">
    <source>
        <dbReference type="ARBA" id="ARBA00007118"/>
    </source>
</evidence>
<proteinExistence type="inferred from homology"/>